<dbReference type="InterPro" id="IPR001173">
    <property type="entry name" value="Glyco_trans_2-like"/>
</dbReference>
<dbReference type="RefSeq" id="WP_185884101.1">
    <property type="nucleotide sequence ID" value="NZ_CP060052.1"/>
</dbReference>
<evidence type="ECO:0000313" key="2">
    <source>
        <dbReference type="EMBL" id="QNE04862.1"/>
    </source>
</evidence>
<gene>
    <name evidence="2" type="ORF">H4O24_13190</name>
</gene>
<dbReference type="InterPro" id="IPR029044">
    <property type="entry name" value="Nucleotide-diphossugar_trans"/>
</dbReference>
<organism evidence="2 3">
    <name type="scientific">Croceicoccus marinus</name>
    <dbReference type="NCBI Taxonomy" id="450378"/>
    <lineage>
        <taxon>Bacteria</taxon>
        <taxon>Pseudomonadati</taxon>
        <taxon>Pseudomonadota</taxon>
        <taxon>Alphaproteobacteria</taxon>
        <taxon>Sphingomonadales</taxon>
        <taxon>Erythrobacteraceae</taxon>
        <taxon>Croceicoccus</taxon>
    </lineage>
</organism>
<feature type="domain" description="Glycosyltransferase 2-like" evidence="1">
    <location>
        <begin position="4"/>
        <end position="128"/>
    </location>
</feature>
<evidence type="ECO:0000313" key="3">
    <source>
        <dbReference type="Proteomes" id="UP000515297"/>
    </source>
</evidence>
<sequence>MTVSVVIPCLDSAEYLGATLISLLNQTKLPAEIIVADNGSTDGSLEIARSFPQVTLIEVSEPGAPAARNAGAQLAKGSSLMFLDADDLVGPETLAVLEGALQTGYYDIACCPWYRYEFATGIWSVAPKSCPPRLPGDDMLAAWLSGWYQPPCSILWSRRAFVRSGGWDNRVNMNQDGDIMMRGLVAGSRLCLIDKGAAYYRRLPGERSSLSSKRKTRKGIESRLFVLERIVSLMEKEGIATRYAPALIDAYVALANDVAEDDADLASRIRGERERFEKSGMRSSRLARSALRGLTGPATFLGSKISLGRGASPALPVSADISPRVRSDRYEAREQPLVTVVIPAYNRAETIRRSVDSVLQQDYRTIELLVVDDASSDGTLNVLRQQPDPRLRVIRQPSNRGVGAARNRGIREARGGFIAFLDSDDEWLPGKLAKQIAVFENAPGRVGMIVTGVENRFKDGATAIQRAHRNGGWFETLLLRNTLHGAPSSGVFRREVFEVVGGFDPRLPAIEDYELWLRISRFFDIASIDEPLVRYFDMADFSDSRSDAMRVSRNFNKNRTARRILFERYGFEMKRRGVDHLFLLDSSMRELADPAGSKMRAAIQATKAIARRPLAPYSYRWLLTQFAPRLLGN</sequence>
<dbReference type="AlphaFoldDB" id="A0A7G6VSZ7"/>
<dbReference type="GO" id="GO:0044010">
    <property type="term" value="P:single-species biofilm formation"/>
    <property type="evidence" value="ECO:0007669"/>
    <property type="project" value="TreeGrafter"/>
</dbReference>
<proteinExistence type="predicted"/>
<dbReference type="SUPFAM" id="SSF53448">
    <property type="entry name" value="Nucleotide-diphospho-sugar transferases"/>
    <property type="match status" value="2"/>
</dbReference>
<dbReference type="GO" id="GO:0016740">
    <property type="term" value="F:transferase activity"/>
    <property type="evidence" value="ECO:0007669"/>
    <property type="project" value="UniProtKB-KW"/>
</dbReference>
<dbReference type="EMBL" id="CP060052">
    <property type="protein sequence ID" value="QNE04862.1"/>
    <property type="molecule type" value="Genomic_DNA"/>
</dbReference>
<protein>
    <submittedName>
        <fullName evidence="2">Glycosyltransferase family 2 protein</fullName>
    </submittedName>
</protein>
<feature type="domain" description="Glycosyltransferase 2-like" evidence="1">
    <location>
        <begin position="339"/>
        <end position="498"/>
    </location>
</feature>
<name>A0A7G6VSZ7_9SPHN</name>
<keyword evidence="2" id="KW-0808">Transferase</keyword>
<dbReference type="PANTHER" id="PTHR43685:SF11">
    <property type="entry name" value="GLYCOSYLTRANSFERASE TAGX-RELATED"/>
    <property type="match status" value="1"/>
</dbReference>
<reference evidence="2 3" key="1">
    <citation type="submission" date="2020-08" db="EMBL/GenBank/DDBJ databases">
        <authorList>
            <person name="Liu G."/>
            <person name="Sun C."/>
        </authorList>
    </citation>
    <scope>NUCLEOTIDE SEQUENCE [LARGE SCALE GENOMIC DNA]</scope>
    <source>
        <strain evidence="2 3">OT19</strain>
    </source>
</reference>
<accession>A0A7G6VSZ7</accession>
<dbReference type="Proteomes" id="UP000515297">
    <property type="component" value="Chromosome"/>
</dbReference>
<dbReference type="InterPro" id="IPR050834">
    <property type="entry name" value="Glycosyltransf_2"/>
</dbReference>
<dbReference type="PANTHER" id="PTHR43685">
    <property type="entry name" value="GLYCOSYLTRANSFERASE"/>
    <property type="match status" value="1"/>
</dbReference>
<dbReference type="Pfam" id="PF00535">
    <property type="entry name" value="Glycos_transf_2"/>
    <property type="match status" value="2"/>
</dbReference>
<dbReference type="Gene3D" id="3.90.550.10">
    <property type="entry name" value="Spore Coat Polysaccharide Biosynthesis Protein SpsA, Chain A"/>
    <property type="match status" value="2"/>
</dbReference>
<evidence type="ECO:0000259" key="1">
    <source>
        <dbReference type="Pfam" id="PF00535"/>
    </source>
</evidence>